<dbReference type="Proteomes" id="UP000228934">
    <property type="component" value="Unassembled WGS sequence"/>
</dbReference>
<dbReference type="Pfam" id="PF05705">
    <property type="entry name" value="DUF829"/>
    <property type="match status" value="1"/>
</dbReference>
<protein>
    <recommendedName>
        <fullName evidence="3">Transmembrane protein 53</fullName>
    </recommendedName>
</protein>
<accession>A0A2G9RJ42</accession>
<dbReference type="AlphaFoldDB" id="A0A2G9RJ42"/>
<dbReference type="PANTHER" id="PTHR20908:SF4">
    <property type="entry name" value="SI:DKEY-5I3.5"/>
    <property type="match status" value="1"/>
</dbReference>
<sequence>MYRSYFIVCIHNVSPMCLFLQSSYLHYQVSSPPPALAMAPASGTVPKGQAPNTLPYPLSVKKYSNSFSLYTNLSNSESSQAPRPLLLFLPWLGSKAKSHEKYIQLYFKLGFDVFVAESSVSHFLWPRTGLEHARQLLNLLMEQEDLSSRRLFVHAVSVGGYLFAQMLVCSSKEQRELLERVNGQVFDSLVIGSTERMATGVARMLSSPLLEPLLVRGMLLYFSLLKGQTADYYDRGIQTFLEKPVHSPVLFFYCLNDPMCDHVALEELMQRWEKQGIEVQGKKWQDSVHAGNLRKHTEEYTDTLNSFISTLHYLYMLIRLCLQGVHTTVGETKDPR</sequence>
<reference evidence="2" key="1">
    <citation type="journal article" date="2017" name="Nat. Commun.">
        <title>The North American bullfrog draft genome provides insight into hormonal regulation of long noncoding RNA.</title>
        <authorList>
            <person name="Hammond S.A."/>
            <person name="Warren R.L."/>
            <person name="Vandervalk B.P."/>
            <person name="Kucuk E."/>
            <person name="Khan H."/>
            <person name="Gibb E.A."/>
            <person name="Pandoh P."/>
            <person name="Kirk H."/>
            <person name="Zhao Y."/>
            <person name="Jones M."/>
            <person name="Mungall A.J."/>
            <person name="Coope R."/>
            <person name="Pleasance S."/>
            <person name="Moore R.A."/>
            <person name="Holt R.A."/>
            <person name="Round J.M."/>
            <person name="Ohora S."/>
            <person name="Walle B.V."/>
            <person name="Veldhoen N."/>
            <person name="Helbing C.C."/>
            <person name="Birol I."/>
        </authorList>
    </citation>
    <scope>NUCLEOTIDE SEQUENCE [LARGE SCALE GENOMIC DNA]</scope>
</reference>
<gene>
    <name evidence="1" type="ORF">AB205_0039950</name>
</gene>
<dbReference type="SUPFAM" id="SSF53474">
    <property type="entry name" value="alpha/beta-Hydrolases"/>
    <property type="match status" value="1"/>
</dbReference>
<dbReference type="PANTHER" id="PTHR20908">
    <property type="entry name" value="LD15586P"/>
    <property type="match status" value="1"/>
</dbReference>
<name>A0A2G9RJ42_AQUCT</name>
<proteinExistence type="predicted"/>
<dbReference type="GO" id="GO:0017171">
    <property type="term" value="F:serine hydrolase activity"/>
    <property type="evidence" value="ECO:0007669"/>
    <property type="project" value="TreeGrafter"/>
</dbReference>
<evidence type="ECO:0000313" key="2">
    <source>
        <dbReference type="Proteomes" id="UP000228934"/>
    </source>
</evidence>
<dbReference type="EMBL" id="KV943449">
    <property type="protein sequence ID" value="PIO27775.1"/>
    <property type="molecule type" value="Genomic_DNA"/>
</dbReference>
<dbReference type="OrthoDB" id="77878at2759"/>
<dbReference type="InterPro" id="IPR008547">
    <property type="entry name" value="DUF829_TMEM53"/>
</dbReference>
<dbReference type="Gene3D" id="3.40.50.1820">
    <property type="entry name" value="alpha/beta hydrolase"/>
    <property type="match status" value="1"/>
</dbReference>
<dbReference type="InterPro" id="IPR029058">
    <property type="entry name" value="AB_hydrolase_fold"/>
</dbReference>
<organism evidence="1 2">
    <name type="scientific">Aquarana catesbeiana</name>
    <name type="common">American bullfrog</name>
    <name type="synonym">Rana catesbeiana</name>
    <dbReference type="NCBI Taxonomy" id="8400"/>
    <lineage>
        <taxon>Eukaryota</taxon>
        <taxon>Metazoa</taxon>
        <taxon>Chordata</taxon>
        <taxon>Craniata</taxon>
        <taxon>Vertebrata</taxon>
        <taxon>Euteleostomi</taxon>
        <taxon>Amphibia</taxon>
        <taxon>Batrachia</taxon>
        <taxon>Anura</taxon>
        <taxon>Neobatrachia</taxon>
        <taxon>Ranoidea</taxon>
        <taxon>Ranidae</taxon>
        <taxon>Aquarana</taxon>
    </lineage>
</organism>
<evidence type="ECO:0000313" key="1">
    <source>
        <dbReference type="EMBL" id="PIO27775.1"/>
    </source>
</evidence>
<keyword evidence="2" id="KW-1185">Reference proteome</keyword>
<evidence type="ECO:0008006" key="3">
    <source>
        <dbReference type="Google" id="ProtNLM"/>
    </source>
</evidence>